<dbReference type="SUPFAM" id="SSF51569">
    <property type="entry name" value="Aldolase"/>
    <property type="match status" value="1"/>
</dbReference>
<dbReference type="Proteomes" id="UP000038010">
    <property type="component" value="Unassembled WGS sequence"/>
</dbReference>
<feature type="domain" description="Quinate/shikimate 5-dehydrogenase/glutamyl-tRNA reductase" evidence="4">
    <location>
        <begin position="629"/>
        <end position="673"/>
    </location>
</feature>
<dbReference type="InterPro" id="IPR031322">
    <property type="entry name" value="Shikimate/glucono_kinase"/>
</dbReference>
<dbReference type="GeneID" id="28732597"/>
<accession>A0A0N0NJD9</accession>
<evidence type="ECO:0000259" key="4">
    <source>
        <dbReference type="Pfam" id="PF01488"/>
    </source>
</evidence>
<keyword evidence="8" id="KW-1185">Reference proteome</keyword>
<dbReference type="Gene3D" id="3.40.50.300">
    <property type="entry name" value="P-loop containing nucleotide triphosphate hydrolases"/>
    <property type="match status" value="1"/>
</dbReference>
<dbReference type="PANTHER" id="PTHR21090">
    <property type="entry name" value="AROM/DEHYDROQUINATE SYNTHASE"/>
    <property type="match status" value="1"/>
</dbReference>
<comment type="similarity">
    <text evidence="2">In the N-terminal section; belongs to the shikimate kinase family.</text>
</comment>
<dbReference type="GO" id="GO:0003866">
    <property type="term" value="F:3-phosphoshikimate 1-carboxyvinyltransferase activity"/>
    <property type="evidence" value="ECO:0007669"/>
    <property type="project" value="TreeGrafter"/>
</dbReference>
<feature type="domain" description="Shikimate dehydrogenase substrate binding N-terminal" evidence="5">
    <location>
        <begin position="489"/>
        <end position="569"/>
    </location>
</feature>
<dbReference type="EMBL" id="LFJN01000028">
    <property type="protein sequence ID" value="KPI36798.1"/>
    <property type="molecule type" value="Genomic_DNA"/>
</dbReference>
<dbReference type="GO" id="GO:0003855">
    <property type="term" value="F:3-dehydroquinate dehydratase activity"/>
    <property type="evidence" value="ECO:0007669"/>
    <property type="project" value="InterPro"/>
</dbReference>
<dbReference type="Gene3D" id="3.40.50.720">
    <property type="entry name" value="NAD(P)-binding Rossmann-like Domain"/>
    <property type="match status" value="1"/>
</dbReference>
<dbReference type="CDD" id="cd01065">
    <property type="entry name" value="NAD_bind_Shikimate_DH"/>
    <property type="match status" value="1"/>
</dbReference>
<evidence type="ECO:0000256" key="3">
    <source>
        <dbReference type="SAM" id="MobiDB-lite"/>
    </source>
</evidence>
<dbReference type="InterPro" id="IPR036291">
    <property type="entry name" value="NAD(P)-bd_dom_sf"/>
</dbReference>
<dbReference type="Pfam" id="PF01488">
    <property type="entry name" value="Shikimate_DH"/>
    <property type="match status" value="1"/>
</dbReference>
<dbReference type="AlphaFoldDB" id="A0A0N0NJD9"/>
<gene>
    <name evidence="7" type="ORF">AB675_11836</name>
</gene>
<dbReference type="PANTHER" id="PTHR21090:SF17">
    <property type="entry name" value="QUINATE REPRESSOR PROTEIN"/>
    <property type="match status" value="1"/>
</dbReference>
<comment type="caution">
    <text evidence="7">The sequence shown here is derived from an EMBL/GenBank/DDBJ whole genome shotgun (WGS) entry which is preliminary data.</text>
</comment>
<dbReference type="GO" id="GO:0004764">
    <property type="term" value="F:shikimate 3-dehydrogenase (NADP+) activity"/>
    <property type="evidence" value="ECO:0007669"/>
    <property type="project" value="InterPro"/>
</dbReference>
<dbReference type="CDD" id="cd00502">
    <property type="entry name" value="DHQase_I"/>
    <property type="match status" value="1"/>
</dbReference>
<reference evidence="7 8" key="1">
    <citation type="submission" date="2015-06" db="EMBL/GenBank/DDBJ databases">
        <title>Draft genome of the ant-associated black yeast Phialophora attae CBS 131958.</title>
        <authorList>
            <person name="Moreno L.F."/>
            <person name="Stielow B.J."/>
            <person name="de Hoog S."/>
            <person name="Vicente V.A."/>
            <person name="Weiss V.A."/>
            <person name="de Vries M."/>
            <person name="Cruz L.M."/>
            <person name="Souza E.M."/>
        </authorList>
    </citation>
    <scope>NUCLEOTIDE SEQUENCE [LARGE SCALE GENOMIC DNA]</scope>
    <source>
        <strain evidence="7 8">CBS 131958</strain>
    </source>
</reference>
<dbReference type="InterPro" id="IPR027417">
    <property type="entry name" value="P-loop_NTPase"/>
</dbReference>
<proteinExistence type="inferred from homology"/>
<dbReference type="InterPro" id="IPR041121">
    <property type="entry name" value="SDH_C"/>
</dbReference>
<dbReference type="FunFam" id="3.40.50.720:FF:000386">
    <property type="entry name" value="Quinate repressor protein"/>
    <property type="match status" value="1"/>
</dbReference>
<dbReference type="Gene3D" id="3.20.20.70">
    <property type="entry name" value="Aldolase class I"/>
    <property type="match status" value="1"/>
</dbReference>
<comment type="similarity">
    <text evidence="1">In the 2nd section; belongs to the type-I 3-dehydroquinase family.</text>
</comment>
<protein>
    <submittedName>
        <fullName evidence="7">Quinate repressor protein</fullName>
    </submittedName>
</protein>
<dbReference type="SUPFAM" id="SSF52540">
    <property type="entry name" value="P-loop containing nucleoside triphosphate hydrolases"/>
    <property type="match status" value="1"/>
</dbReference>
<evidence type="ECO:0000313" key="8">
    <source>
        <dbReference type="Proteomes" id="UP000038010"/>
    </source>
</evidence>
<dbReference type="VEuPathDB" id="FungiDB:AB675_11836"/>
<feature type="compositionally biased region" description="Polar residues" evidence="3">
    <location>
        <begin position="34"/>
        <end position="45"/>
    </location>
</feature>
<dbReference type="InterPro" id="IPR006151">
    <property type="entry name" value="Shikm_DH/Glu-tRNA_Rdtase"/>
</dbReference>
<name>A0A0N0NJD9_9EURO</name>
<dbReference type="InterPro" id="IPR013785">
    <property type="entry name" value="Aldolase_TIM"/>
</dbReference>
<dbReference type="InterPro" id="IPR046346">
    <property type="entry name" value="Aminoacid_DH-like_N_sf"/>
</dbReference>
<feature type="compositionally biased region" description="Basic and acidic residues" evidence="3">
    <location>
        <begin position="1"/>
        <end position="11"/>
    </location>
</feature>
<feature type="domain" description="SDH C-terminal" evidence="6">
    <location>
        <begin position="773"/>
        <end position="803"/>
    </location>
</feature>
<organism evidence="7 8">
    <name type="scientific">Cyphellophora attinorum</name>
    <dbReference type="NCBI Taxonomy" id="1664694"/>
    <lineage>
        <taxon>Eukaryota</taxon>
        <taxon>Fungi</taxon>
        <taxon>Dikarya</taxon>
        <taxon>Ascomycota</taxon>
        <taxon>Pezizomycotina</taxon>
        <taxon>Eurotiomycetes</taxon>
        <taxon>Chaetothyriomycetidae</taxon>
        <taxon>Chaetothyriales</taxon>
        <taxon>Cyphellophoraceae</taxon>
        <taxon>Cyphellophora</taxon>
    </lineage>
</organism>
<evidence type="ECO:0000259" key="6">
    <source>
        <dbReference type="Pfam" id="PF18317"/>
    </source>
</evidence>
<dbReference type="Pfam" id="PF01487">
    <property type="entry name" value="DHquinase_I"/>
    <property type="match status" value="1"/>
</dbReference>
<dbReference type="GO" id="GO:0009423">
    <property type="term" value="P:chorismate biosynthetic process"/>
    <property type="evidence" value="ECO:0007669"/>
    <property type="project" value="TreeGrafter"/>
</dbReference>
<dbReference type="STRING" id="1664694.A0A0N0NJD9"/>
<dbReference type="Pfam" id="PF08501">
    <property type="entry name" value="Shikimate_dh_N"/>
    <property type="match status" value="1"/>
</dbReference>
<evidence type="ECO:0000259" key="5">
    <source>
        <dbReference type="Pfam" id="PF08501"/>
    </source>
</evidence>
<dbReference type="InterPro" id="IPR001381">
    <property type="entry name" value="DHquinase_I"/>
</dbReference>
<dbReference type="SUPFAM" id="SSF53223">
    <property type="entry name" value="Aminoacid dehydrogenase-like, N-terminal domain"/>
    <property type="match status" value="1"/>
</dbReference>
<dbReference type="OrthoDB" id="4415835at2759"/>
<evidence type="ECO:0000313" key="7">
    <source>
        <dbReference type="EMBL" id="KPI36798.1"/>
    </source>
</evidence>
<evidence type="ECO:0000256" key="2">
    <source>
        <dbReference type="ARBA" id="ARBA00009349"/>
    </source>
</evidence>
<dbReference type="Gene3D" id="3.40.50.10860">
    <property type="entry name" value="Leucine Dehydrogenase, chain A, domain 1"/>
    <property type="match status" value="1"/>
</dbReference>
<dbReference type="InterPro" id="IPR013708">
    <property type="entry name" value="Shikimate_DH-bd_N"/>
</dbReference>
<dbReference type="RefSeq" id="XP_017996761.1">
    <property type="nucleotide sequence ID" value="XM_018140716.1"/>
</dbReference>
<evidence type="ECO:0000256" key="1">
    <source>
        <dbReference type="ARBA" id="ARBA00006477"/>
    </source>
</evidence>
<dbReference type="Pfam" id="PF01202">
    <property type="entry name" value="SKI"/>
    <property type="match status" value="1"/>
</dbReference>
<sequence length="822" mass="89994">MTRHSSEERAIRSAPSSPYIPNRTLALGHDGVRTSGQNTPSAATTNRTFHPDASVVLVGIRGSGKRSLGLIAAAALGRRFITEDHFFQLTTGFSRQDFLKNHGSELFHQSDVEVTRKMLEENKHHCVIDCGLGSMTSSLQDYLRLYCMTNPVVYIMRDMVQIKSLLNLGDRSVKLLEAGDPSHRKCSNFEYYNLQDDTADEGSDETADRSSPTYSFKLRHAQEDFSRFVRQITNTAPNYSSTFSIDAPLETRAYTHALEIPLSRLTDELDISALEVAGDLVDIIIDKWNGHMSKVFSKAVASVRRHIGVPVCVTNRATELGIDLRMAIINHALRTGVEYVAIDLDRERNLIPSVLAMKGPSRIIGTVQRRIPTGQDWRDHKLVELAQAAVSAKCDSVRIIVPALSRNDLSSVLWLREELQSKLKPTVPVTIFASGSLGRASQMLNTHMTSVTHPILKAGNDQFAPILTSAQLLQALGSSFMLDALQFCIVGANVSQSLSPVMHNAAYEATGLSHSYTLKNIISWDEVEALAADDCFGGASVIQPWKVKAMEKVSSLSHHARAIGAVNTLIPLRKDANGRMPPLATQAYNRNQAGPIAAWHGDNTDFIGIKVCLSRSLSPRNVIQPKTTGLVVGAGGMARAAVYAMLQLGCKNVFIYNRTLANARAVASHFMSQSSRDGKAPSSAAGGLNVLVLENLEQAWPSGFAMPTMVVSCVTHERIDGNTEAVFKMPKQWLESPSGGVVVEMAYNHVTALVQQITQFRVETGIPWVVVPGVETLIEQAVAQFEIMVGRRGPRSVMTAAVKSVMNDKRYLTDFGSWRASD</sequence>
<feature type="region of interest" description="Disordered" evidence="3">
    <location>
        <begin position="1"/>
        <end position="45"/>
    </location>
</feature>
<dbReference type="Pfam" id="PF18317">
    <property type="entry name" value="SDH_C"/>
    <property type="match status" value="1"/>
</dbReference>
<dbReference type="SUPFAM" id="SSF51735">
    <property type="entry name" value="NAD(P)-binding Rossmann-fold domains"/>
    <property type="match status" value="1"/>
</dbReference>